<dbReference type="Gene3D" id="3.10.580.10">
    <property type="entry name" value="CBS-domain"/>
    <property type="match status" value="1"/>
</dbReference>
<reference evidence="4 5" key="2">
    <citation type="journal article" date="2016" name="ISME J.">
        <title>Physiological and genomic characterization of two novel marine thaumarchaeal strains indicates niche differentiation.</title>
        <authorList>
            <person name="Bayer B."/>
            <person name="Vojvoda J."/>
            <person name="Offre P."/>
            <person name="Alves R.J."/>
            <person name="Elisabeth N.H."/>
            <person name="Garcia J.A."/>
            <person name="Volland J.M."/>
            <person name="Srivastava A."/>
            <person name="Schleper C."/>
            <person name="Herndl G.J."/>
        </authorList>
    </citation>
    <scope>NUCLEOTIDE SEQUENCE [LARGE SCALE GENOMIC DNA]</scope>
    <source>
        <strain evidence="4 5">D3C</strain>
    </source>
</reference>
<dbReference type="RefSeq" id="WP_148702951.1">
    <property type="nucleotide sequence ID" value="NZ_CP010868.1"/>
</dbReference>
<gene>
    <name evidence="4" type="ORF">NPIRD3C_0821</name>
</gene>
<organism evidence="4 5">
    <name type="scientific">Nitrosopumilus piranensis</name>
    <dbReference type="NCBI Taxonomy" id="1582439"/>
    <lineage>
        <taxon>Archaea</taxon>
        <taxon>Nitrososphaerota</taxon>
        <taxon>Nitrososphaeria</taxon>
        <taxon>Nitrosopumilales</taxon>
        <taxon>Nitrosopumilaceae</taxon>
        <taxon>Nitrosopumilus</taxon>
    </lineage>
</organism>
<sequence length="131" mass="14138">MTSDVLQHKTPVKEIMSNSVLSIDSSVSATDAAKLMEDSGAGAIVVLENGLPVGIVTDRDFAIKITAHSYPIDTPVRRIMSSPLISIDPDSDLWTASDLMSTRNVRKLPVIDDRVVGIITSSDLVKHITDH</sequence>
<evidence type="ECO:0000259" key="3">
    <source>
        <dbReference type="PROSITE" id="PS51371"/>
    </source>
</evidence>
<dbReference type="InterPro" id="IPR000644">
    <property type="entry name" value="CBS_dom"/>
</dbReference>
<accession>A0A0C5BQQ2</accession>
<dbReference type="PANTHER" id="PTHR43080:SF2">
    <property type="entry name" value="CBS DOMAIN-CONTAINING PROTEIN"/>
    <property type="match status" value="1"/>
</dbReference>
<dbReference type="STRING" id="1582439.NPIRD3C_0821"/>
<reference evidence="4 5" key="3">
    <citation type="journal article" date="2019" name="Int. J. Syst. Evol. Microbiol.">
        <title>Nitrosopumilus adriaticus sp. nov. and Nitrosopumilus piranensis sp. nov., two ammonia-oxidizing archaea from the Adriatic Sea and members of the class Nitrososphaeria.</title>
        <authorList>
            <person name="Bayer B."/>
            <person name="Vojvoda J."/>
            <person name="Reinthaler T."/>
            <person name="Reyes C."/>
            <person name="Pinto M."/>
            <person name="Herndl G.J."/>
        </authorList>
    </citation>
    <scope>NUCLEOTIDE SEQUENCE [LARGE SCALE GENOMIC DNA]</scope>
    <source>
        <strain evidence="4 5">D3C</strain>
    </source>
</reference>
<dbReference type="InterPro" id="IPR046342">
    <property type="entry name" value="CBS_dom_sf"/>
</dbReference>
<dbReference type="Pfam" id="PF00571">
    <property type="entry name" value="CBS"/>
    <property type="match status" value="2"/>
</dbReference>
<dbReference type="InterPro" id="IPR051257">
    <property type="entry name" value="Diverse_CBS-Domain"/>
</dbReference>
<reference evidence="5" key="1">
    <citation type="submission" date="2015-02" db="EMBL/GenBank/DDBJ databases">
        <title>Characterization of two novel Thaumarchaeota isolated from the Northern Adriatic Sea.</title>
        <authorList>
            <person name="Bayer B."/>
            <person name="Vojvoda J."/>
            <person name="Offre P."/>
            <person name="Srivastava A."/>
            <person name="Elisabeth N."/>
            <person name="Garcia J.A.L."/>
            <person name="Schleper C."/>
            <person name="Herndl G.J."/>
        </authorList>
    </citation>
    <scope>NUCLEOTIDE SEQUENCE [LARGE SCALE GENOMIC DNA]</scope>
    <source>
        <strain evidence="5">D3C</strain>
    </source>
</reference>
<dbReference type="AlphaFoldDB" id="A0A0C5BQQ2"/>
<dbReference type="HOGENOM" id="CLU_040681_12_2_2"/>
<dbReference type="PATRIC" id="fig|1582439.9.peg.843"/>
<keyword evidence="1 2" id="KW-0129">CBS domain</keyword>
<evidence type="ECO:0000313" key="4">
    <source>
        <dbReference type="EMBL" id="AJM92033.1"/>
    </source>
</evidence>
<feature type="domain" description="CBS" evidence="3">
    <location>
        <begin position="16"/>
        <end position="74"/>
    </location>
</feature>
<dbReference type="SUPFAM" id="SSF54631">
    <property type="entry name" value="CBS-domain pair"/>
    <property type="match status" value="1"/>
</dbReference>
<feature type="domain" description="CBS" evidence="3">
    <location>
        <begin position="80"/>
        <end position="131"/>
    </location>
</feature>
<protein>
    <submittedName>
        <fullName evidence="4">Signal-transduction protein</fullName>
    </submittedName>
</protein>
<dbReference type="SMART" id="SM00116">
    <property type="entry name" value="CBS"/>
    <property type="match status" value="2"/>
</dbReference>
<dbReference type="PANTHER" id="PTHR43080">
    <property type="entry name" value="CBS DOMAIN-CONTAINING PROTEIN CBSX3, MITOCHONDRIAL"/>
    <property type="match status" value="1"/>
</dbReference>
<dbReference type="EMBL" id="CP010868">
    <property type="protein sequence ID" value="AJM92033.1"/>
    <property type="molecule type" value="Genomic_DNA"/>
</dbReference>
<dbReference type="Proteomes" id="UP000032027">
    <property type="component" value="Chromosome"/>
</dbReference>
<evidence type="ECO:0000256" key="1">
    <source>
        <dbReference type="ARBA" id="ARBA00023122"/>
    </source>
</evidence>
<dbReference type="KEGG" id="nid:NPIRD3C_0821"/>
<keyword evidence="5" id="KW-1185">Reference proteome</keyword>
<dbReference type="GeneID" id="41599985"/>
<evidence type="ECO:0000313" key="5">
    <source>
        <dbReference type="Proteomes" id="UP000032027"/>
    </source>
</evidence>
<proteinExistence type="predicted"/>
<evidence type="ECO:0000256" key="2">
    <source>
        <dbReference type="PROSITE-ProRule" id="PRU00703"/>
    </source>
</evidence>
<dbReference type="OrthoDB" id="65817at2157"/>
<name>A0A0C5BQQ2_9ARCH</name>
<dbReference type="PROSITE" id="PS51371">
    <property type="entry name" value="CBS"/>
    <property type="match status" value="2"/>
</dbReference>